<dbReference type="GeneID" id="25913821"/>
<organism evidence="2 3">
    <name type="scientific">Sphaeroforma arctica JP610</name>
    <dbReference type="NCBI Taxonomy" id="667725"/>
    <lineage>
        <taxon>Eukaryota</taxon>
        <taxon>Ichthyosporea</taxon>
        <taxon>Ichthyophonida</taxon>
        <taxon>Sphaeroforma</taxon>
    </lineage>
</organism>
<accession>A0A0L0FCF0</accession>
<sequence length="120" mass="13142">MSSKRAAIDVEESDSVAKRSHALDHLGVLVTKIGATRKYDETKDHSSEKYDGSQVDGEKDNGFDAEGLARDKRLESATGKRHENAKGDNSHHIPDTLLKKLTMGTWLGKSMLIDCSSSKV</sequence>
<dbReference type="RefSeq" id="XP_014148028.1">
    <property type="nucleotide sequence ID" value="XM_014292553.1"/>
</dbReference>
<keyword evidence="3" id="KW-1185">Reference proteome</keyword>
<evidence type="ECO:0000313" key="3">
    <source>
        <dbReference type="Proteomes" id="UP000054560"/>
    </source>
</evidence>
<dbReference type="AlphaFoldDB" id="A0A0L0FCF0"/>
<name>A0A0L0FCF0_9EUKA</name>
<proteinExistence type="predicted"/>
<reference evidence="2 3" key="1">
    <citation type="submission" date="2011-02" db="EMBL/GenBank/DDBJ databases">
        <title>The Genome Sequence of Sphaeroforma arctica JP610.</title>
        <authorList>
            <consortium name="The Broad Institute Genome Sequencing Platform"/>
            <person name="Russ C."/>
            <person name="Cuomo C."/>
            <person name="Young S.K."/>
            <person name="Zeng Q."/>
            <person name="Gargeya S."/>
            <person name="Alvarado L."/>
            <person name="Berlin A."/>
            <person name="Chapman S.B."/>
            <person name="Chen Z."/>
            <person name="Freedman E."/>
            <person name="Gellesch M."/>
            <person name="Goldberg J."/>
            <person name="Griggs A."/>
            <person name="Gujja S."/>
            <person name="Heilman E."/>
            <person name="Heiman D."/>
            <person name="Howarth C."/>
            <person name="Mehta T."/>
            <person name="Neiman D."/>
            <person name="Pearson M."/>
            <person name="Roberts A."/>
            <person name="Saif S."/>
            <person name="Shea T."/>
            <person name="Shenoy N."/>
            <person name="Sisk P."/>
            <person name="Stolte C."/>
            <person name="Sykes S."/>
            <person name="White J."/>
            <person name="Yandava C."/>
            <person name="Burger G."/>
            <person name="Gray M.W."/>
            <person name="Holland P.W.H."/>
            <person name="King N."/>
            <person name="Lang F.B.F."/>
            <person name="Roger A.J."/>
            <person name="Ruiz-Trillo I."/>
            <person name="Haas B."/>
            <person name="Nusbaum C."/>
            <person name="Birren B."/>
        </authorList>
    </citation>
    <scope>NUCLEOTIDE SEQUENCE [LARGE SCALE GENOMIC DNA]</scope>
    <source>
        <strain evidence="2 3">JP610</strain>
    </source>
</reference>
<gene>
    <name evidence="2" type="ORF">SARC_13317</name>
</gene>
<dbReference type="Proteomes" id="UP000054560">
    <property type="component" value="Unassembled WGS sequence"/>
</dbReference>
<evidence type="ECO:0000256" key="1">
    <source>
        <dbReference type="SAM" id="MobiDB-lite"/>
    </source>
</evidence>
<evidence type="ECO:0000313" key="2">
    <source>
        <dbReference type="EMBL" id="KNC74126.1"/>
    </source>
</evidence>
<dbReference type="EMBL" id="KQ244730">
    <property type="protein sequence ID" value="KNC74126.1"/>
    <property type="molecule type" value="Genomic_DNA"/>
</dbReference>
<feature type="region of interest" description="Disordered" evidence="1">
    <location>
        <begin position="37"/>
        <end position="93"/>
    </location>
</feature>
<protein>
    <submittedName>
        <fullName evidence="2">Uncharacterized protein</fullName>
    </submittedName>
</protein>